<comment type="caution">
    <text evidence="2">The sequence shown here is derived from an EMBL/GenBank/DDBJ whole genome shotgun (WGS) entry which is preliminary data.</text>
</comment>
<evidence type="ECO:0000256" key="1">
    <source>
        <dbReference type="SAM" id="Phobius"/>
    </source>
</evidence>
<evidence type="ECO:0000313" key="2">
    <source>
        <dbReference type="EMBL" id="NQV65368.1"/>
    </source>
</evidence>
<sequence>MTQELAHHIKHELTINGLSNAFFNGLIAWLLIKDKGLLDWWGDHSFAVDILATAFILPFIVTLIVIPMQRRKARLGKVAAFHPDPSRIVENWIIRLPDNLMLNATLFGLAGMLLIAPLILMGIYLAGVDSFTALQYSLFKGLWTGMMASILVAPMILVGLRKTP</sequence>
<dbReference type="AlphaFoldDB" id="A0A973A936"/>
<gene>
    <name evidence="2" type="ORF">HQ497_08380</name>
</gene>
<protein>
    <submittedName>
        <fullName evidence="2">Uncharacterized protein</fullName>
    </submittedName>
</protein>
<keyword evidence="1" id="KW-0472">Membrane</keyword>
<organism evidence="2 3">
    <name type="scientific">SAR86 cluster bacterium</name>
    <dbReference type="NCBI Taxonomy" id="2030880"/>
    <lineage>
        <taxon>Bacteria</taxon>
        <taxon>Pseudomonadati</taxon>
        <taxon>Pseudomonadota</taxon>
        <taxon>Gammaproteobacteria</taxon>
        <taxon>SAR86 cluster</taxon>
    </lineage>
</organism>
<reference evidence="2" key="1">
    <citation type="submission" date="2020-05" db="EMBL/GenBank/DDBJ databases">
        <title>Sulfur intermediates as new biogeochemical hubs in an aquatic model microbial ecosystem.</title>
        <authorList>
            <person name="Vigneron A."/>
        </authorList>
    </citation>
    <scope>NUCLEOTIDE SEQUENCE</scope>
    <source>
        <strain evidence="2">Bin.250</strain>
    </source>
</reference>
<feature type="transmembrane region" description="Helical" evidence="1">
    <location>
        <begin position="138"/>
        <end position="160"/>
    </location>
</feature>
<proteinExistence type="predicted"/>
<evidence type="ECO:0000313" key="3">
    <source>
        <dbReference type="Proteomes" id="UP000754644"/>
    </source>
</evidence>
<feature type="transmembrane region" description="Helical" evidence="1">
    <location>
        <begin position="100"/>
        <end position="126"/>
    </location>
</feature>
<name>A0A973A936_9GAMM</name>
<accession>A0A973A936</accession>
<keyword evidence="1" id="KW-1133">Transmembrane helix</keyword>
<feature type="transmembrane region" description="Helical" evidence="1">
    <location>
        <begin position="12"/>
        <end position="32"/>
    </location>
</feature>
<dbReference type="Proteomes" id="UP000754644">
    <property type="component" value="Unassembled WGS sequence"/>
</dbReference>
<keyword evidence="1" id="KW-0812">Transmembrane</keyword>
<dbReference type="EMBL" id="JABMOJ010000312">
    <property type="protein sequence ID" value="NQV65368.1"/>
    <property type="molecule type" value="Genomic_DNA"/>
</dbReference>
<feature type="transmembrane region" description="Helical" evidence="1">
    <location>
        <begin position="44"/>
        <end position="66"/>
    </location>
</feature>